<feature type="domain" description="Amidase" evidence="2">
    <location>
        <begin position="26"/>
        <end position="390"/>
    </location>
</feature>
<dbReference type="InterPro" id="IPR020556">
    <property type="entry name" value="Amidase_CS"/>
</dbReference>
<proteinExistence type="inferred from homology"/>
<name>A0A562RML1_9BACT</name>
<dbReference type="InterPro" id="IPR036928">
    <property type="entry name" value="AS_sf"/>
</dbReference>
<dbReference type="Gene3D" id="3.90.1300.10">
    <property type="entry name" value="Amidase signature (AS) domain"/>
    <property type="match status" value="1"/>
</dbReference>
<keyword evidence="4" id="KW-1185">Reference proteome</keyword>
<dbReference type="AlphaFoldDB" id="A0A562RML1"/>
<gene>
    <name evidence="3" type="ORF">LZ24_02328</name>
</gene>
<dbReference type="PANTHER" id="PTHR11895">
    <property type="entry name" value="TRANSAMIDASE"/>
    <property type="match status" value="1"/>
</dbReference>
<evidence type="ECO:0000313" key="3">
    <source>
        <dbReference type="EMBL" id="TWI70318.1"/>
    </source>
</evidence>
<organism evidence="3 4">
    <name type="scientific">Desulfobotulus alkaliphilus</name>
    <dbReference type="NCBI Taxonomy" id="622671"/>
    <lineage>
        <taxon>Bacteria</taxon>
        <taxon>Pseudomonadati</taxon>
        <taxon>Thermodesulfobacteriota</taxon>
        <taxon>Desulfobacteria</taxon>
        <taxon>Desulfobacterales</taxon>
        <taxon>Desulfobacteraceae</taxon>
        <taxon>Desulfobotulus</taxon>
    </lineage>
</organism>
<protein>
    <submittedName>
        <fullName evidence="3">Amidase</fullName>
    </submittedName>
</protein>
<dbReference type="Pfam" id="PF01425">
    <property type="entry name" value="Amidase"/>
    <property type="match status" value="1"/>
</dbReference>
<dbReference type="PANTHER" id="PTHR11895:SF7">
    <property type="entry name" value="GLUTAMYL-TRNA(GLN) AMIDOTRANSFERASE SUBUNIT A, MITOCHONDRIAL"/>
    <property type="match status" value="1"/>
</dbReference>
<dbReference type="PROSITE" id="PS00571">
    <property type="entry name" value="AMIDASES"/>
    <property type="match status" value="1"/>
</dbReference>
<comment type="caution">
    <text evidence="3">The sequence shown here is derived from an EMBL/GenBank/DDBJ whole genome shotgun (WGS) entry which is preliminary data.</text>
</comment>
<reference evidence="3 4" key="1">
    <citation type="submission" date="2019-07" db="EMBL/GenBank/DDBJ databases">
        <title>Genome sequencing of 100 strains of the haloalkaliphilic chemolithoautotrophic sulfur-oxidizing bacterium Thioalkalivibrio.</title>
        <authorList>
            <person name="Muyzer G."/>
        </authorList>
    </citation>
    <scope>NUCLEOTIDE SEQUENCE [LARGE SCALE GENOMIC DNA]</scope>
    <source>
        <strain evidence="3 4">ASO4-4</strain>
    </source>
</reference>
<evidence type="ECO:0000259" key="2">
    <source>
        <dbReference type="Pfam" id="PF01425"/>
    </source>
</evidence>
<evidence type="ECO:0000313" key="4">
    <source>
        <dbReference type="Proteomes" id="UP000318307"/>
    </source>
</evidence>
<dbReference type="OrthoDB" id="9811471at2"/>
<dbReference type="SUPFAM" id="SSF75304">
    <property type="entry name" value="Amidase signature (AS) enzymes"/>
    <property type="match status" value="1"/>
</dbReference>
<dbReference type="EMBL" id="VLLC01000018">
    <property type="protein sequence ID" value="TWI70318.1"/>
    <property type="molecule type" value="Genomic_DNA"/>
</dbReference>
<dbReference type="InterPro" id="IPR023631">
    <property type="entry name" value="Amidase_dom"/>
</dbReference>
<evidence type="ECO:0000256" key="1">
    <source>
        <dbReference type="ARBA" id="ARBA00009199"/>
    </source>
</evidence>
<dbReference type="RefSeq" id="WP_144685441.1">
    <property type="nucleotide sequence ID" value="NZ_VLLC01000018.1"/>
</dbReference>
<accession>A0A562RML1</accession>
<dbReference type="Proteomes" id="UP000318307">
    <property type="component" value="Unassembled WGS sequence"/>
</dbReference>
<dbReference type="InterPro" id="IPR000120">
    <property type="entry name" value="Amidase"/>
</dbReference>
<sequence length="494" mass="52839">MFKEYADYDGIGLAELIRQGEVSPREVLAAALDRAEALNPELNAIIHTFRERAEKMALHCDGKGFFAGVPFLLKDLMDSFAGEPIRMGSRAVRELPHTHSELVRRYLATGLVPFGKTSTPEFGLTITTEPKAFGPVHNPWKKGYSTGGSSGGSAAVVAARIVPMASASDGGGSIRFPSACCGVFGFKPSRGLTPVGPDFGEPWEGAVAGHVITRSVRDSAAMLDAVSGPETGAAYRVSRLEASCLKACEKDPKPLRIAFSSSPMVPVRLDPEALAGLESTVRLLQDLGHSVEEASPAVNRRRFWKDYLTVVCGHTAAICHDVRKKGGLEAVKKLEPATRNMAALGRSLSAMDFVLAKEGWHGVQLEMGRFFEKWDILLTPTLIGPPAAHGVIPPSALEEKLLVAGSFLPGSRFLLQSGLARHFAAPTLNRMGFTLCGNVTGLPGMSLPLHWTKEGLPLGMQFMGGMCGDATLFALAAQIERAAPWSDRRPPVCG</sequence>
<dbReference type="GO" id="GO:0003824">
    <property type="term" value="F:catalytic activity"/>
    <property type="evidence" value="ECO:0007669"/>
    <property type="project" value="InterPro"/>
</dbReference>
<comment type="similarity">
    <text evidence="1">Belongs to the amidase family.</text>
</comment>